<keyword evidence="2" id="KW-1185">Reference proteome</keyword>
<dbReference type="Proteomes" id="UP000051260">
    <property type="component" value="Unassembled WGS sequence"/>
</dbReference>
<dbReference type="EMBL" id="CYUD01000019">
    <property type="protein sequence ID" value="CUK18131.1"/>
    <property type="molecule type" value="Genomic_DNA"/>
</dbReference>
<gene>
    <name evidence="1" type="ORF">RUE5091_04206</name>
</gene>
<dbReference type="AlphaFoldDB" id="A0A0P1IJU8"/>
<protein>
    <submittedName>
        <fullName evidence="1">Uncharacterized protein</fullName>
    </submittedName>
</protein>
<accession>A0A0P1IJU8</accession>
<name>A0A0P1IJU8_9RHOB</name>
<evidence type="ECO:0000313" key="2">
    <source>
        <dbReference type="Proteomes" id="UP000051260"/>
    </source>
</evidence>
<organism evidence="1 2">
    <name type="scientific">Ruegeria denitrificans</name>
    <dbReference type="NCBI Taxonomy" id="1715692"/>
    <lineage>
        <taxon>Bacteria</taxon>
        <taxon>Pseudomonadati</taxon>
        <taxon>Pseudomonadota</taxon>
        <taxon>Alphaproteobacteria</taxon>
        <taxon>Rhodobacterales</taxon>
        <taxon>Roseobacteraceae</taxon>
        <taxon>Ruegeria</taxon>
    </lineage>
</organism>
<sequence>MIVQNCVQINVHNIVQKVKNYGKPNSTRLIWNGKNRICTGIVEMVPK</sequence>
<proteinExistence type="predicted"/>
<reference evidence="2" key="1">
    <citation type="submission" date="2015-09" db="EMBL/GenBank/DDBJ databases">
        <authorList>
            <person name="Rodrigo-Torres L."/>
            <person name="Arahal D.R."/>
        </authorList>
    </citation>
    <scope>NUCLEOTIDE SEQUENCE [LARGE SCALE GENOMIC DNA]</scope>
    <source>
        <strain evidence="2">CECT 5091</strain>
    </source>
</reference>
<evidence type="ECO:0000313" key="1">
    <source>
        <dbReference type="EMBL" id="CUK18131.1"/>
    </source>
</evidence>